<evidence type="ECO:0000313" key="2">
    <source>
        <dbReference type="EMBL" id="THT97605.1"/>
    </source>
</evidence>
<name>A0A4V4GQA9_9BURK</name>
<reference evidence="2 3" key="1">
    <citation type="journal article" date="2015" name="Antonie Van Leeuwenhoek">
        <title>Lampropedia puyangensis sp. nov., isolated from symptomatic bark of Populus ? euramericana canker and emended description of Lampropedia hyalina (Ehrenberg 1832) Lee et al. 2004.</title>
        <authorList>
            <person name="Li Y."/>
            <person name="Wang T."/>
            <person name="Piao C.G."/>
            <person name="Wang L.F."/>
            <person name="Tian G.Z."/>
            <person name="Zhu T.H."/>
            <person name="Guo M.W."/>
        </authorList>
    </citation>
    <scope>NUCLEOTIDE SEQUENCE [LARGE SCALE GENOMIC DNA]</scope>
    <source>
        <strain evidence="2 3">2-bin</strain>
    </source>
</reference>
<comment type="caution">
    <text evidence="2">The sequence shown here is derived from an EMBL/GenBank/DDBJ whole genome shotgun (WGS) entry which is preliminary data.</text>
</comment>
<protein>
    <submittedName>
        <fullName evidence="2">Tripartite tricarboxylate transporter substrate binding protein</fullName>
    </submittedName>
</protein>
<evidence type="ECO:0000256" key="1">
    <source>
        <dbReference type="ARBA" id="ARBA00006987"/>
    </source>
</evidence>
<dbReference type="Gene3D" id="3.40.190.150">
    <property type="entry name" value="Bordetella uptake gene, domain 1"/>
    <property type="match status" value="1"/>
</dbReference>
<keyword evidence="3" id="KW-1185">Reference proteome</keyword>
<dbReference type="PANTHER" id="PTHR42928:SF5">
    <property type="entry name" value="BLR1237 PROTEIN"/>
    <property type="match status" value="1"/>
</dbReference>
<dbReference type="EMBL" id="STFG01000027">
    <property type="protein sequence ID" value="THT97605.1"/>
    <property type="molecule type" value="Genomic_DNA"/>
</dbReference>
<accession>A0A4V4GQA9</accession>
<dbReference type="Pfam" id="PF03401">
    <property type="entry name" value="TctC"/>
    <property type="match status" value="1"/>
</dbReference>
<dbReference type="PANTHER" id="PTHR42928">
    <property type="entry name" value="TRICARBOXYLATE-BINDING PROTEIN"/>
    <property type="match status" value="1"/>
</dbReference>
<dbReference type="InterPro" id="IPR005064">
    <property type="entry name" value="BUG"/>
</dbReference>
<evidence type="ECO:0000313" key="3">
    <source>
        <dbReference type="Proteomes" id="UP000308917"/>
    </source>
</evidence>
<dbReference type="InterPro" id="IPR042100">
    <property type="entry name" value="Bug_dom1"/>
</dbReference>
<dbReference type="Proteomes" id="UP000308917">
    <property type="component" value="Unassembled WGS sequence"/>
</dbReference>
<proteinExistence type="inferred from homology"/>
<dbReference type="PIRSF" id="PIRSF017082">
    <property type="entry name" value="YflP"/>
    <property type="match status" value="1"/>
</dbReference>
<gene>
    <name evidence="2" type="ORF">E9531_15765</name>
</gene>
<dbReference type="Gene3D" id="3.40.190.10">
    <property type="entry name" value="Periplasmic binding protein-like II"/>
    <property type="match status" value="1"/>
</dbReference>
<organism evidence="2 3">
    <name type="scientific">Lampropedia puyangensis</name>
    <dbReference type="NCBI Taxonomy" id="1330072"/>
    <lineage>
        <taxon>Bacteria</taxon>
        <taxon>Pseudomonadati</taxon>
        <taxon>Pseudomonadota</taxon>
        <taxon>Betaproteobacteria</taxon>
        <taxon>Burkholderiales</taxon>
        <taxon>Comamonadaceae</taxon>
        <taxon>Lampropedia</taxon>
    </lineage>
</organism>
<dbReference type="CDD" id="cd07012">
    <property type="entry name" value="PBP2_Bug_TTT"/>
    <property type="match status" value="1"/>
</dbReference>
<dbReference type="OrthoDB" id="8678477at2"/>
<comment type="similarity">
    <text evidence="1">Belongs to the UPF0065 (bug) family.</text>
</comment>
<sequence length="307" mass="32344">MRPAWAAEYPSKALSMVVPFGAGGVADVTARTVARVMAHNLAQPVVIENRPGAGGITATSSVVRAKPDGYTMLLISNATAISSTLFPKQPFDVQKDLQPISTLGHFDLAVCVSAQSPYQSMQELLAYAKANPGKLTIGTIAIGSTQHLTAELFKTRTGIDALVVPYGGSPDVITALRSGQVDVAIDILSPLLAQLQAKTPAVRALAVTAAQRNPLLPDVPSAAEVGIADFEVSSWNALAVPKNTPQSIVTRLEQAVRQALADTEVDKTLRQLGIRPEASTPEALGSLLENETQRWRQVIQAANIAVG</sequence>
<dbReference type="SUPFAM" id="SSF53850">
    <property type="entry name" value="Periplasmic binding protein-like II"/>
    <property type="match status" value="1"/>
</dbReference>
<dbReference type="AlphaFoldDB" id="A0A4V4GQA9"/>